<dbReference type="KEGG" id="cama:F384_23775"/>
<sequence length="215" mass="24518">MSSLPTGENIKAIEKLISDASEVIAKRERSVRRAERNLEIAEDHLADLENQRDELVIASWGDAPNWHGIFSMSEDASTTMRAYRDKWVGTIAGLRLTAFGNIYTGQSVYGIGFTTKSEEELEQTIRMVEFVLPYLIADERKEKSLMIYNYPAVDCCHSFVFNIETGTYGIATDRFMSRQETMEFPSLEFALRHLQANTLIDDVDKRKSLNDEVTE</sequence>
<dbReference type="PATRIC" id="fig|1261127.3.peg.4930"/>
<name>A0A0F6RHS0_CITAM</name>
<proteinExistence type="predicted"/>
<dbReference type="EMBL" id="CP011132">
    <property type="protein sequence ID" value="AKE61375.1"/>
    <property type="molecule type" value="Genomic_DNA"/>
</dbReference>
<evidence type="ECO:0000313" key="3">
    <source>
        <dbReference type="Proteomes" id="UP000034085"/>
    </source>
</evidence>
<gene>
    <name evidence="2" type="ORF">F384_23775</name>
</gene>
<reference evidence="2 3" key="1">
    <citation type="journal article" date="2013" name="Appl. Microbiol. Biotechnol.">
        <title>Glycerol assimilation and production of 1,3-propanediol by Citrobacter amalonaticus Y19.</title>
        <authorList>
            <person name="Ainala S.K."/>
            <person name="Ashok S."/>
            <person name="Ko Y."/>
            <person name="Park S."/>
        </authorList>
    </citation>
    <scope>NUCLEOTIDE SEQUENCE [LARGE SCALE GENOMIC DNA]</scope>
    <source>
        <strain evidence="2 3">Y19</strain>
    </source>
</reference>
<dbReference type="Proteomes" id="UP000034085">
    <property type="component" value="Chromosome"/>
</dbReference>
<protein>
    <submittedName>
        <fullName evidence="2">Uncharacterized protein</fullName>
    </submittedName>
</protein>
<dbReference type="RefSeq" id="WP_032676635.1">
    <property type="nucleotide sequence ID" value="NZ_CP011132.1"/>
</dbReference>
<dbReference type="AlphaFoldDB" id="A0A0F6RHS0"/>
<keyword evidence="1" id="KW-0175">Coiled coil</keyword>
<evidence type="ECO:0000313" key="2">
    <source>
        <dbReference type="EMBL" id="AKE61375.1"/>
    </source>
</evidence>
<organism evidence="2 3">
    <name type="scientific">Citrobacter amalonaticus Y19</name>
    <dbReference type="NCBI Taxonomy" id="1261127"/>
    <lineage>
        <taxon>Bacteria</taxon>
        <taxon>Pseudomonadati</taxon>
        <taxon>Pseudomonadota</taxon>
        <taxon>Gammaproteobacteria</taxon>
        <taxon>Enterobacterales</taxon>
        <taxon>Enterobacteriaceae</taxon>
        <taxon>Citrobacter</taxon>
    </lineage>
</organism>
<dbReference type="OrthoDB" id="6607422at2"/>
<dbReference type="HOGENOM" id="CLU_1287443_0_0_6"/>
<accession>A0A0F6RHS0</accession>
<evidence type="ECO:0000256" key="1">
    <source>
        <dbReference type="SAM" id="Coils"/>
    </source>
</evidence>
<feature type="coiled-coil region" evidence="1">
    <location>
        <begin position="17"/>
        <end position="58"/>
    </location>
</feature>